<dbReference type="Proteomes" id="UP000595437">
    <property type="component" value="Chromosome 18"/>
</dbReference>
<evidence type="ECO:0000313" key="3">
    <source>
        <dbReference type="EMBL" id="QQP35578.1"/>
    </source>
</evidence>
<protein>
    <recommendedName>
        <fullName evidence="2">C2H2-type domain-containing protein</fullName>
    </recommendedName>
</protein>
<accession>A0A7T8GPK5</accession>
<dbReference type="InterPro" id="IPR013087">
    <property type="entry name" value="Znf_C2H2_type"/>
</dbReference>
<gene>
    <name evidence="3" type="ORF">FKW44_023844</name>
</gene>
<keyword evidence="4" id="KW-1185">Reference proteome</keyword>
<dbReference type="EMBL" id="CP045907">
    <property type="protein sequence ID" value="QQP35578.1"/>
    <property type="molecule type" value="Genomic_DNA"/>
</dbReference>
<sequence length="162" mass="17223">QSSVSSSVPMVSYAAAAAALSAAATNANSPPSTPPFPAFLLPSLCMQSLLLQSQSRILQAKEPLNLSNTSRPAKGIWSPASSCEEEEEEKRVFLSSLTCPACRANFDSSLGLQVHFSAFHAAPSPSGTTPLLSPPLTATDIHEHHHSIIHENNEGKTEKTFR</sequence>
<organism evidence="3 4">
    <name type="scientific">Caligus rogercresseyi</name>
    <name type="common">Sea louse</name>
    <dbReference type="NCBI Taxonomy" id="217165"/>
    <lineage>
        <taxon>Eukaryota</taxon>
        <taxon>Metazoa</taxon>
        <taxon>Ecdysozoa</taxon>
        <taxon>Arthropoda</taxon>
        <taxon>Crustacea</taxon>
        <taxon>Multicrustacea</taxon>
        <taxon>Hexanauplia</taxon>
        <taxon>Copepoda</taxon>
        <taxon>Siphonostomatoida</taxon>
        <taxon>Caligidae</taxon>
        <taxon>Caligus</taxon>
    </lineage>
</organism>
<proteinExistence type="predicted"/>
<dbReference type="PROSITE" id="PS00028">
    <property type="entry name" value="ZINC_FINGER_C2H2_1"/>
    <property type="match status" value="1"/>
</dbReference>
<evidence type="ECO:0000313" key="4">
    <source>
        <dbReference type="Proteomes" id="UP000595437"/>
    </source>
</evidence>
<name>A0A7T8GPK5_CALRO</name>
<keyword evidence="1" id="KW-0863">Zinc-finger</keyword>
<keyword evidence="1" id="KW-0479">Metal-binding</keyword>
<feature type="non-terminal residue" evidence="3">
    <location>
        <position position="1"/>
    </location>
</feature>
<evidence type="ECO:0000256" key="1">
    <source>
        <dbReference type="PROSITE-ProRule" id="PRU00042"/>
    </source>
</evidence>
<evidence type="ECO:0000259" key="2">
    <source>
        <dbReference type="PROSITE" id="PS50157"/>
    </source>
</evidence>
<dbReference type="PROSITE" id="PS50157">
    <property type="entry name" value="ZINC_FINGER_C2H2_2"/>
    <property type="match status" value="1"/>
</dbReference>
<dbReference type="GO" id="GO:0008270">
    <property type="term" value="F:zinc ion binding"/>
    <property type="evidence" value="ECO:0007669"/>
    <property type="project" value="UniProtKB-KW"/>
</dbReference>
<keyword evidence="1" id="KW-0862">Zinc</keyword>
<reference evidence="4" key="1">
    <citation type="submission" date="2021-01" db="EMBL/GenBank/DDBJ databases">
        <title>Caligus Genome Assembly.</title>
        <authorList>
            <person name="Gallardo-Escarate C."/>
        </authorList>
    </citation>
    <scope>NUCLEOTIDE SEQUENCE [LARGE SCALE GENOMIC DNA]</scope>
</reference>
<dbReference type="AlphaFoldDB" id="A0A7T8GPK5"/>
<feature type="domain" description="C2H2-type" evidence="2">
    <location>
        <begin position="97"/>
        <end position="125"/>
    </location>
</feature>
<feature type="non-terminal residue" evidence="3">
    <location>
        <position position="162"/>
    </location>
</feature>